<accession>A0A371J582</accession>
<dbReference type="SUPFAM" id="SSF55890">
    <property type="entry name" value="Sporulation response regulatory protein Spo0B"/>
    <property type="match status" value="1"/>
</dbReference>
<keyword evidence="3" id="KW-0418">Kinase</keyword>
<evidence type="ECO:0000256" key="1">
    <source>
        <dbReference type="ARBA" id="ARBA00022553"/>
    </source>
</evidence>
<keyword evidence="4" id="KW-0472">Membrane</keyword>
<reference evidence="6 7" key="1">
    <citation type="journal article" date="2017" name="Genome Announc.">
        <title>Draft Genome Sequence of Romboutsia weinsteinii sp. nov. Strain CCRI-19649(T) Isolated from Surface Water.</title>
        <authorList>
            <person name="Maheux A.F."/>
            <person name="Boudreau D.K."/>
            <person name="Berube E."/>
            <person name="Boissinot M."/>
            <person name="Cantin P."/>
            <person name="Raymond F."/>
            <person name="Corbeil J."/>
            <person name="Omar R.F."/>
            <person name="Bergeron M.G."/>
        </authorList>
    </citation>
    <scope>NUCLEOTIDE SEQUENCE [LARGE SCALE GENOMIC DNA]</scope>
    <source>
        <strain evidence="6 7">CCRI-19649</strain>
    </source>
</reference>
<dbReference type="SUPFAM" id="SSF55874">
    <property type="entry name" value="ATPase domain of HSP90 chaperone/DNA topoisomerase II/histidine kinase"/>
    <property type="match status" value="1"/>
</dbReference>
<dbReference type="PANTHER" id="PTHR40448">
    <property type="entry name" value="TWO-COMPONENT SENSOR HISTIDINE KINASE"/>
    <property type="match status" value="1"/>
</dbReference>
<dbReference type="Gene3D" id="1.10.287.130">
    <property type="match status" value="1"/>
</dbReference>
<gene>
    <name evidence="6" type="ORF">CHL78_007975</name>
</gene>
<evidence type="ECO:0000256" key="3">
    <source>
        <dbReference type="ARBA" id="ARBA00022777"/>
    </source>
</evidence>
<keyword evidence="1" id="KW-0597">Phosphoprotein</keyword>
<feature type="transmembrane region" description="Helical" evidence="4">
    <location>
        <begin position="91"/>
        <end position="109"/>
    </location>
</feature>
<dbReference type="SMART" id="SM00387">
    <property type="entry name" value="HATPase_c"/>
    <property type="match status" value="1"/>
</dbReference>
<protein>
    <submittedName>
        <fullName evidence="6">GHKL domain-containing protein</fullName>
    </submittedName>
</protein>
<dbReference type="InterPro" id="IPR039506">
    <property type="entry name" value="SPOB_a"/>
</dbReference>
<keyword evidence="4" id="KW-1133">Transmembrane helix</keyword>
<name>A0A371J582_9FIRM</name>
<dbReference type="EMBL" id="NOJY02000010">
    <property type="protein sequence ID" value="RDY27932.1"/>
    <property type="molecule type" value="Genomic_DNA"/>
</dbReference>
<keyword evidence="4" id="KW-0812">Transmembrane</keyword>
<dbReference type="PANTHER" id="PTHR40448:SF1">
    <property type="entry name" value="TWO-COMPONENT SENSOR HISTIDINE KINASE"/>
    <property type="match status" value="1"/>
</dbReference>
<organism evidence="6 7">
    <name type="scientific">Romboutsia weinsteinii</name>
    <dbReference type="NCBI Taxonomy" id="2020949"/>
    <lineage>
        <taxon>Bacteria</taxon>
        <taxon>Bacillati</taxon>
        <taxon>Bacillota</taxon>
        <taxon>Clostridia</taxon>
        <taxon>Peptostreptococcales</taxon>
        <taxon>Peptostreptococcaceae</taxon>
        <taxon>Romboutsia</taxon>
    </lineage>
</organism>
<dbReference type="Proteomes" id="UP000215694">
    <property type="component" value="Unassembled WGS sequence"/>
</dbReference>
<feature type="transmembrane region" description="Helical" evidence="4">
    <location>
        <begin position="189"/>
        <end position="212"/>
    </location>
</feature>
<sequence>MIFIAIPESISVNLFAGSLLGNKLKFNTIIKIALIFGLGCYFIKNIAPTEINLILSFILMTGLYHIYSNIDLKYCFIAEISSFGVKFFAELLLVTALNIGGVSVESLFANQYLKIIMSAMPSITVLVLYLILSKRNINIINYKHNTITIKKNGLKMLTLFGIVNLIIMSGILLLTTYENYQDYLTHNMLINIITSIAVLCISTLIIVTSTLYKNKSMIEIEHNLMIKSMKQMEETVDLLRIQKHDYMNHLQVILMQIDKGTSSDVKNYILGISNEANSKISSFDTGNNYIDAILNFKHGKCSDNGIELTACIDSMLEDTTLLDIHISAIILNIIDNAIDELKINKKDNKYIHVDTYIDNYLHHISIKNNGSKIENINKIFEKGYSSKGENRGYGLYSIKKILESNNCTIEVYSEDDETEFMIKLPIVKLA</sequence>
<evidence type="ECO:0000313" key="7">
    <source>
        <dbReference type="Proteomes" id="UP000215694"/>
    </source>
</evidence>
<dbReference type="Gene3D" id="3.30.565.10">
    <property type="entry name" value="Histidine kinase-like ATPase, C-terminal domain"/>
    <property type="match status" value="1"/>
</dbReference>
<dbReference type="InterPro" id="IPR003594">
    <property type="entry name" value="HATPase_dom"/>
</dbReference>
<keyword evidence="7" id="KW-1185">Reference proteome</keyword>
<dbReference type="OrthoDB" id="1634477at2"/>
<dbReference type="GO" id="GO:0042802">
    <property type="term" value="F:identical protein binding"/>
    <property type="evidence" value="ECO:0007669"/>
    <property type="project" value="TreeGrafter"/>
</dbReference>
<comment type="caution">
    <text evidence="6">The sequence shown here is derived from an EMBL/GenBank/DDBJ whole genome shotgun (WGS) entry which is preliminary data.</text>
</comment>
<dbReference type="InterPro" id="IPR016120">
    <property type="entry name" value="Sig_transdc_His_kin_SpoOB"/>
</dbReference>
<dbReference type="RefSeq" id="WP_094367218.1">
    <property type="nucleotide sequence ID" value="NZ_NOJY02000010.1"/>
</dbReference>
<keyword evidence="2" id="KW-0808">Transferase</keyword>
<proteinExistence type="predicted"/>
<evidence type="ECO:0000259" key="5">
    <source>
        <dbReference type="SMART" id="SM00387"/>
    </source>
</evidence>
<feature type="transmembrane region" description="Helical" evidence="4">
    <location>
        <begin position="115"/>
        <end position="132"/>
    </location>
</feature>
<feature type="domain" description="Histidine kinase/HSP90-like ATPase" evidence="5">
    <location>
        <begin position="321"/>
        <end position="428"/>
    </location>
</feature>
<dbReference type="Pfam" id="PF02518">
    <property type="entry name" value="HATPase_c"/>
    <property type="match status" value="1"/>
</dbReference>
<evidence type="ECO:0000256" key="4">
    <source>
        <dbReference type="SAM" id="Phobius"/>
    </source>
</evidence>
<evidence type="ECO:0000256" key="2">
    <source>
        <dbReference type="ARBA" id="ARBA00022679"/>
    </source>
</evidence>
<feature type="transmembrane region" description="Helical" evidence="4">
    <location>
        <begin position="153"/>
        <end position="177"/>
    </location>
</feature>
<feature type="transmembrane region" description="Helical" evidence="4">
    <location>
        <begin position="53"/>
        <end position="70"/>
    </location>
</feature>
<dbReference type="InterPro" id="IPR036890">
    <property type="entry name" value="HATPase_C_sf"/>
</dbReference>
<dbReference type="GO" id="GO:0000155">
    <property type="term" value="F:phosphorelay sensor kinase activity"/>
    <property type="evidence" value="ECO:0007669"/>
    <property type="project" value="InterPro"/>
</dbReference>
<dbReference type="AlphaFoldDB" id="A0A371J582"/>
<dbReference type="Pfam" id="PF14689">
    <property type="entry name" value="SPOB_a"/>
    <property type="match status" value="1"/>
</dbReference>
<evidence type="ECO:0000313" key="6">
    <source>
        <dbReference type="EMBL" id="RDY27932.1"/>
    </source>
</evidence>